<dbReference type="AlphaFoldDB" id="A0A8K0PAA9"/>
<keyword evidence="3" id="KW-1185">Reference proteome</keyword>
<evidence type="ECO:0000256" key="1">
    <source>
        <dbReference type="SAM" id="MobiDB-lite"/>
    </source>
</evidence>
<dbReference type="Proteomes" id="UP000792457">
    <property type="component" value="Unassembled WGS sequence"/>
</dbReference>
<organism evidence="2 3">
    <name type="scientific">Ladona fulva</name>
    <name type="common">Scarce chaser dragonfly</name>
    <name type="synonym">Libellula fulva</name>
    <dbReference type="NCBI Taxonomy" id="123851"/>
    <lineage>
        <taxon>Eukaryota</taxon>
        <taxon>Metazoa</taxon>
        <taxon>Ecdysozoa</taxon>
        <taxon>Arthropoda</taxon>
        <taxon>Hexapoda</taxon>
        <taxon>Insecta</taxon>
        <taxon>Pterygota</taxon>
        <taxon>Palaeoptera</taxon>
        <taxon>Odonata</taxon>
        <taxon>Epiprocta</taxon>
        <taxon>Anisoptera</taxon>
        <taxon>Libelluloidea</taxon>
        <taxon>Libellulidae</taxon>
        <taxon>Ladona</taxon>
    </lineage>
</organism>
<dbReference type="EMBL" id="KZ309469">
    <property type="protein sequence ID" value="KAG8238942.1"/>
    <property type="molecule type" value="Genomic_DNA"/>
</dbReference>
<accession>A0A8K0PAA9</accession>
<dbReference type="PANTHER" id="PTHR38681:SF1">
    <property type="entry name" value="RETROVIRUS-RELATED POL POLYPROTEIN FROM TRANSPOSON 412-LIKE PROTEIN"/>
    <property type="match status" value="1"/>
</dbReference>
<dbReference type="OrthoDB" id="422540at2759"/>
<sequence length="488" mass="55433">MAREVKRSAYNLKENKSEEALKSRKELKKSYNKLLKSSKMTSNDSKILNSDNVSKTAWNIIHKSNSTSDPNSIKLINNEKDDTNFLVSDSTNEAMYAKSKSTLSSMIEWYYGNNLKLNANKTVLIEFTSSRKPRSESLLLKIESHSIQQVEDNKFLGLNIDAQLNWYNHIDQLCNKMSTICFMLKSAIRCHGTPDWVDILPAVLLGLRAAWKDDLQSTSAELVYGEPIRLPGEFLFPASDPAIPKAATFVNQLRESIGRIGPRPVARHGYRNTFVYKDLATCTHVFVRNDAVRAPLVRPYDGPFLVLERTPKFFKLRLGHGDKNVSIDRLKHAFIISDESHPEDYLQMQALPTRTDDQRFIPEENSQTYIIPARRNEHRRRSTTSGEPAADSAASGTNHSFWTSSPRCAVLGVAHSTFDDRQLADSLLSAGAAKCAQTFDSHEAKSKSYLELLLQNLFKYGEVQYLRKNIFQERWYYDFIEGVLKSAS</sequence>
<comment type="caution">
    <text evidence="2">The sequence shown here is derived from an EMBL/GenBank/DDBJ whole genome shotgun (WGS) entry which is preliminary data.</text>
</comment>
<evidence type="ECO:0000313" key="2">
    <source>
        <dbReference type="EMBL" id="KAG8238942.1"/>
    </source>
</evidence>
<proteinExistence type="predicted"/>
<feature type="region of interest" description="Disordered" evidence="1">
    <location>
        <begin position="374"/>
        <end position="399"/>
    </location>
</feature>
<evidence type="ECO:0000313" key="3">
    <source>
        <dbReference type="Proteomes" id="UP000792457"/>
    </source>
</evidence>
<gene>
    <name evidence="2" type="ORF">J437_LFUL000781</name>
</gene>
<protein>
    <submittedName>
        <fullName evidence="2">Uncharacterized protein</fullName>
    </submittedName>
</protein>
<reference evidence="2" key="1">
    <citation type="submission" date="2013-04" db="EMBL/GenBank/DDBJ databases">
        <authorList>
            <person name="Qu J."/>
            <person name="Murali S.C."/>
            <person name="Bandaranaike D."/>
            <person name="Bellair M."/>
            <person name="Blankenburg K."/>
            <person name="Chao H."/>
            <person name="Dinh H."/>
            <person name="Doddapaneni H."/>
            <person name="Downs B."/>
            <person name="Dugan-Rocha S."/>
            <person name="Elkadiri S."/>
            <person name="Gnanaolivu R.D."/>
            <person name="Hernandez B."/>
            <person name="Javaid M."/>
            <person name="Jayaseelan J.C."/>
            <person name="Lee S."/>
            <person name="Li M."/>
            <person name="Ming W."/>
            <person name="Munidasa M."/>
            <person name="Muniz J."/>
            <person name="Nguyen L."/>
            <person name="Ongeri F."/>
            <person name="Osuji N."/>
            <person name="Pu L.-L."/>
            <person name="Puazo M."/>
            <person name="Qu C."/>
            <person name="Quiroz J."/>
            <person name="Raj R."/>
            <person name="Weissenberger G."/>
            <person name="Xin Y."/>
            <person name="Zou X."/>
            <person name="Han Y."/>
            <person name="Richards S."/>
            <person name="Worley K."/>
            <person name="Muzny D."/>
            <person name="Gibbs R."/>
        </authorList>
    </citation>
    <scope>NUCLEOTIDE SEQUENCE</scope>
    <source>
        <strain evidence="2">Sampled in the wild</strain>
    </source>
</reference>
<reference evidence="2" key="2">
    <citation type="submission" date="2017-10" db="EMBL/GenBank/DDBJ databases">
        <title>Ladona fulva Genome sequencing and assembly.</title>
        <authorList>
            <person name="Murali S."/>
            <person name="Richards S."/>
            <person name="Bandaranaike D."/>
            <person name="Bellair M."/>
            <person name="Blankenburg K."/>
            <person name="Chao H."/>
            <person name="Dinh H."/>
            <person name="Doddapaneni H."/>
            <person name="Dugan-Rocha S."/>
            <person name="Elkadiri S."/>
            <person name="Gnanaolivu R."/>
            <person name="Hernandez B."/>
            <person name="Skinner E."/>
            <person name="Javaid M."/>
            <person name="Lee S."/>
            <person name="Li M."/>
            <person name="Ming W."/>
            <person name="Munidasa M."/>
            <person name="Muniz J."/>
            <person name="Nguyen L."/>
            <person name="Hughes D."/>
            <person name="Osuji N."/>
            <person name="Pu L.-L."/>
            <person name="Puazo M."/>
            <person name="Qu C."/>
            <person name="Quiroz J."/>
            <person name="Raj R."/>
            <person name="Weissenberger G."/>
            <person name="Xin Y."/>
            <person name="Zou X."/>
            <person name="Han Y."/>
            <person name="Worley K."/>
            <person name="Muzny D."/>
            <person name="Gibbs R."/>
        </authorList>
    </citation>
    <scope>NUCLEOTIDE SEQUENCE</scope>
    <source>
        <strain evidence="2">Sampled in the wild</strain>
    </source>
</reference>
<name>A0A8K0PAA9_LADFU</name>
<dbReference type="PANTHER" id="PTHR38681">
    <property type="entry name" value="RETROVIRUS-RELATED POL POLYPROTEIN FROM TRANSPOSON 412-LIKE PROTEIN-RELATED"/>
    <property type="match status" value="1"/>
</dbReference>